<dbReference type="Pfam" id="PF03803">
    <property type="entry name" value="Scramblase"/>
    <property type="match status" value="1"/>
</dbReference>
<evidence type="ECO:0000256" key="1">
    <source>
        <dbReference type="ARBA" id="ARBA00005350"/>
    </source>
</evidence>
<reference evidence="3" key="1">
    <citation type="submission" date="2023-07" db="EMBL/GenBank/DDBJ databases">
        <authorList>
            <consortium name="AG Swart"/>
            <person name="Singh M."/>
            <person name="Singh A."/>
            <person name="Seah K."/>
            <person name="Emmerich C."/>
        </authorList>
    </citation>
    <scope>NUCLEOTIDE SEQUENCE</scope>
    <source>
        <strain evidence="3">DP1</strain>
    </source>
</reference>
<proteinExistence type="inferred from homology"/>
<dbReference type="GO" id="GO:0017128">
    <property type="term" value="F:phospholipid scramblase activity"/>
    <property type="evidence" value="ECO:0007669"/>
    <property type="project" value="InterPro"/>
</dbReference>
<evidence type="ECO:0000256" key="2">
    <source>
        <dbReference type="RuleBase" id="RU363116"/>
    </source>
</evidence>
<protein>
    <recommendedName>
        <fullName evidence="2">Phospholipid scramblase</fullName>
    </recommendedName>
</protein>
<comment type="similarity">
    <text evidence="1 2">Belongs to the phospholipid scramblase family.</text>
</comment>
<keyword evidence="4" id="KW-1185">Reference proteome</keyword>
<sequence length="264" mass="30684">MRKTSVSRKSSVRSTYLGNTINKASKTSRDRARHKYETHERYIIEQEPDWAETLTCGVYSKENRYKIIIHEVVKQQKVLMGVYEKSTRCSRMCCCIPRWRPYNGAIFTEDAEPELMYSYEKSFGIPFLGCCRPEIRVYDHDETYLGMVKNKFHCFKMIMEILDPNGNPLYQISGSKCSPGFCCESLCSTCSPVSYDIKDLRKDGIVLSKIVKHSTGCGMECTSNADRYYLDFSSVMTYEERVCLTIAVHEIDMLWFEKKIPFFC</sequence>
<organism evidence="3 4">
    <name type="scientific">Euplotes crassus</name>
    <dbReference type="NCBI Taxonomy" id="5936"/>
    <lineage>
        <taxon>Eukaryota</taxon>
        <taxon>Sar</taxon>
        <taxon>Alveolata</taxon>
        <taxon>Ciliophora</taxon>
        <taxon>Intramacronucleata</taxon>
        <taxon>Spirotrichea</taxon>
        <taxon>Hypotrichia</taxon>
        <taxon>Euplotida</taxon>
        <taxon>Euplotidae</taxon>
        <taxon>Moneuplotes</taxon>
    </lineage>
</organism>
<name>A0AAD1XIP7_EUPCR</name>
<dbReference type="EMBL" id="CAMPGE010014836">
    <property type="protein sequence ID" value="CAI2373485.1"/>
    <property type="molecule type" value="Genomic_DNA"/>
</dbReference>
<evidence type="ECO:0000313" key="4">
    <source>
        <dbReference type="Proteomes" id="UP001295684"/>
    </source>
</evidence>
<dbReference type="PANTHER" id="PTHR23248">
    <property type="entry name" value="PHOSPHOLIPID SCRAMBLASE-RELATED"/>
    <property type="match status" value="1"/>
</dbReference>
<dbReference type="GO" id="GO:0005886">
    <property type="term" value="C:plasma membrane"/>
    <property type="evidence" value="ECO:0007669"/>
    <property type="project" value="TreeGrafter"/>
</dbReference>
<dbReference type="InterPro" id="IPR005552">
    <property type="entry name" value="Scramblase"/>
</dbReference>
<dbReference type="Proteomes" id="UP001295684">
    <property type="component" value="Unassembled WGS sequence"/>
</dbReference>
<evidence type="ECO:0000313" key="3">
    <source>
        <dbReference type="EMBL" id="CAI2373485.1"/>
    </source>
</evidence>
<dbReference type="AlphaFoldDB" id="A0AAD1XIP7"/>
<comment type="caution">
    <text evidence="3">The sequence shown here is derived from an EMBL/GenBank/DDBJ whole genome shotgun (WGS) entry which is preliminary data.</text>
</comment>
<accession>A0AAD1XIP7</accession>
<gene>
    <name evidence="3" type="ORF">ECRASSUSDP1_LOCUS14831</name>
</gene>
<dbReference type="PANTHER" id="PTHR23248:SF9">
    <property type="entry name" value="PHOSPHOLIPID SCRAMBLASE"/>
    <property type="match status" value="1"/>
</dbReference>